<sequence>MTDVTINQARFLRRYITLAELPVPEVGPLAAISIRADWLEVTDEKTMALRITQQGRAAFWRGVRLHGRDAVMRSAAYEVGTSPGGDLA</sequence>
<dbReference type="RefSeq" id="WP_148505991.1">
    <property type="nucleotide sequence ID" value="NZ_BALE01000041.1"/>
</dbReference>
<accession>A0A0D6MP86</accession>
<dbReference type="AlphaFoldDB" id="A0A0D6MP86"/>
<dbReference type="STRING" id="1231623.Tasa_041_020"/>
<organism evidence="1 2">
    <name type="scientific">Tanticharoenia sakaeratensis NBRC 103193</name>
    <dbReference type="NCBI Taxonomy" id="1231623"/>
    <lineage>
        <taxon>Bacteria</taxon>
        <taxon>Pseudomonadati</taxon>
        <taxon>Pseudomonadota</taxon>
        <taxon>Alphaproteobacteria</taxon>
        <taxon>Acetobacterales</taxon>
        <taxon>Acetobacteraceae</taxon>
        <taxon>Tanticharoenia</taxon>
    </lineage>
</organism>
<dbReference type="Proteomes" id="UP000032679">
    <property type="component" value="Unassembled WGS sequence"/>
</dbReference>
<keyword evidence="2" id="KW-1185">Reference proteome</keyword>
<proteinExistence type="predicted"/>
<dbReference type="EMBL" id="BALE01000041">
    <property type="protein sequence ID" value="GAN55225.1"/>
    <property type="molecule type" value="Genomic_DNA"/>
</dbReference>
<gene>
    <name evidence="1" type="ORF">Tasa_041_020</name>
</gene>
<comment type="caution">
    <text evidence="1">The sequence shown here is derived from an EMBL/GenBank/DDBJ whole genome shotgun (WGS) entry which is preliminary data.</text>
</comment>
<reference evidence="1 2" key="1">
    <citation type="submission" date="2012-10" db="EMBL/GenBank/DDBJ databases">
        <title>Genome sequencing of Tanticharoenia sakaeratensis NBRC 103193.</title>
        <authorList>
            <person name="Azuma Y."/>
            <person name="Hadano H."/>
            <person name="Hirakawa H."/>
            <person name="Matsushita K."/>
        </authorList>
    </citation>
    <scope>NUCLEOTIDE SEQUENCE [LARGE SCALE GENOMIC DNA]</scope>
    <source>
        <strain evidence="1 2">NBRC 103193</strain>
    </source>
</reference>
<evidence type="ECO:0000313" key="2">
    <source>
        <dbReference type="Proteomes" id="UP000032679"/>
    </source>
</evidence>
<protein>
    <submittedName>
        <fullName evidence="1">Uncharacterized protein</fullName>
    </submittedName>
</protein>
<name>A0A0D6MP86_9PROT</name>
<evidence type="ECO:0000313" key="1">
    <source>
        <dbReference type="EMBL" id="GAN55225.1"/>
    </source>
</evidence>